<gene>
    <name evidence="7" type="ORF">KC01_LOCUS18167</name>
</gene>
<keyword evidence="8" id="KW-1185">Reference proteome</keyword>
<proteinExistence type="inferred from homology"/>
<protein>
    <recommendedName>
        <fullName evidence="5">Decapping nuclease</fullName>
        <ecNumber evidence="5">3.6.1.-</ecNumber>
    </recommendedName>
</protein>
<dbReference type="GO" id="GO:0004518">
    <property type="term" value="F:nuclease activity"/>
    <property type="evidence" value="ECO:0007669"/>
    <property type="project" value="UniProtKB-KW"/>
</dbReference>
<dbReference type="Proteomes" id="UP001497482">
    <property type="component" value="Chromosome 18"/>
</dbReference>
<dbReference type="GO" id="GO:0000956">
    <property type="term" value="P:nuclear-transcribed mRNA catabolic process"/>
    <property type="evidence" value="ECO:0007669"/>
    <property type="project" value="TreeGrafter"/>
</dbReference>
<dbReference type="GO" id="GO:0005829">
    <property type="term" value="C:cytosol"/>
    <property type="evidence" value="ECO:0007669"/>
    <property type="project" value="TreeGrafter"/>
</dbReference>
<comment type="similarity">
    <text evidence="1 5">Belongs to the DXO/Dom3Z family.</text>
</comment>
<dbReference type="GO" id="GO:0110155">
    <property type="term" value="P:NAD-cap decapping"/>
    <property type="evidence" value="ECO:0007669"/>
    <property type="project" value="TreeGrafter"/>
</dbReference>
<evidence type="ECO:0000313" key="8">
    <source>
        <dbReference type="Proteomes" id="UP001497482"/>
    </source>
</evidence>
<comment type="catalytic activity">
    <reaction evidence="2">
        <text>a 5'-end FAD-phospho-ribonucleoside in mRNA + H2O = a 5'-end phospho-ribonucleoside in mRNA + FAD + H(+)</text>
        <dbReference type="Rhea" id="RHEA:67492"/>
        <dbReference type="Rhea" id="RHEA-COMP:15692"/>
        <dbReference type="Rhea" id="RHEA-COMP:17275"/>
        <dbReference type="ChEBI" id="CHEBI:15377"/>
        <dbReference type="ChEBI" id="CHEBI:15378"/>
        <dbReference type="ChEBI" id="CHEBI:57692"/>
        <dbReference type="ChEBI" id="CHEBI:138282"/>
        <dbReference type="ChEBI" id="CHEBI:172372"/>
    </reaction>
    <physiologicalReaction direction="left-to-right" evidence="2">
        <dbReference type="Rhea" id="RHEA:67493"/>
    </physiologicalReaction>
</comment>
<dbReference type="EMBL" id="OZ035840">
    <property type="protein sequence ID" value="CAL1588358.1"/>
    <property type="molecule type" value="Genomic_DNA"/>
</dbReference>
<reference evidence="7 8" key="1">
    <citation type="submission" date="2024-04" db="EMBL/GenBank/DDBJ databases">
        <authorList>
            <person name="Waldvogel A.-M."/>
            <person name="Schoenle A."/>
        </authorList>
    </citation>
    <scope>NUCLEOTIDE SEQUENCE [LARGE SCALE GENOMIC DNA]</scope>
</reference>
<keyword evidence="5" id="KW-0378">Hydrolase</keyword>
<evidence type="ECO:0000256" key="2">
    <source>
        <dbReference type="ARBA" id="ARBA00024458"/>
    </source>
</evidence>
<dbReference type="GO" id="GO:0003723">
    <property type="term" value="F:RNA binding"/>
    <property type="evidence" value="ECO:0007669"/>
    <property type="project" value="UniProtKB-KW"/>
</dbReference>
<dbReference type="GO" id="GO:0034353">
    <property type="term" value="F:mRNA 5'-diphosphatase activity"/>
    <property type="evidence" value="ECO:0007669"/>
    <property type="project" value="TreeGrafter"/>
</dbReference>
<dbReference type="PANTHER" id="PTHR12395">
    <property type="entry name" value="DOM-3 RELATED"/>
    <property type="match status" value="1"/>
</dbReference>
<comment type="function">
    <text evidence="5">Decapping enzyme for NAD-capped RNAs: specifically hydrolyzes the nicotinamide adenine dinucleotide (NAD) cap from a subset of RNAs by removing the entire NAD moiety from the 5'-end of an NAD-capped RNA.</text>
</comment>
<comment type="subcellular location">
    <subcellularLocation>
        <location evidence="5">Nucleus</location>
    </subcellularLocation>
</comment>
<dbReference type="EC" id="3.6.1.-" evidence="5"/>
<evidence type="ECO:0000256" key="3">
    <source>
        <dbReference type="ARBA" id="ARBA00024564"/>
    </source>
</evidence>
<comment type="cofactor">
    <cofactor evidence="5">
        <name>Mg(2+)</name>
        <dbReference type="ChEBI" id="CHEBI:18420"/>
    </cofactor>
    <text evidence="5">Binds 2 magnesium ions.</text>
</comment>
<comment type="catalytic activity">
    <reaction evidence="3">
        <text>a 5'-end CoA-ribonucleoside in mRNA + H2O = 3'-dephospho-CoA + a 5'-end phospho-ribonucleoside in mRNA + H(+)</text>
        <dbReference type="Rhea" id="RHEA:67496"/>
        <dbReference type="Rhea" id="RHEA-COMP:15692"/>
        <dbReference type="Rhea" id="RHEA-COMP:17276"/>
        <dbReference type="ChEBI" id="CHEBI:15377"/>
        <dbReference type="ChEBI" id="CHEBI:15378"/>
        <dbReference type="ChEBI" id="CHEBI:57328"/>
        <dbReference type="ChEBI" id="CHEBI:138282"/>
        <dbReference type="ChEBI" id="CHEBI:172371"/>
    </reaction>
    <physiologicalReaction direction="left-to-right" evidence="3">
        <dbReference type="Rhea" id="RHEA:67497"/>
    </physiologicalReaction>
</comment>
<dbReference type="Pfam" id="PF08652">
    <property type="entry name" value="RAI1"/>
    <property type="match status" value="1"/>
</dbReference>
<dbReference type="GO" id="GO:0046872">
    <property type="term" value="F:metal ion binding"/>
    <property type="evidence" value="ECO:0007669"/>
    <property type="project" value="UniProtKB-KW"/>
</dbReference>
<sequence>MNPTLSTRRKQYEKDFPLHTHVPTENPTFDLNDGFRDRYVKRDESVDEKLDQILKWIISNRTDFTLDVDFVTLRGHLTKLHTTPYEDKEGWMFAVTKFRGTIYINKVETNETRRKHAKIVEQCSKVIYRGFKFEQYVCADNIEGSPDPSGVVNTNEAYYTVMRTQFAKHKLLFSGEVDCRVREPKDPPSCYVELKTSAEICTPKQRTNFHKFKLLKWWAQSFMPGVPQVVAGFRDRDGIVVKVETFQTAEMSQLAILESDDEIEESSQTIVDGAGVSPSILAQSGTNNYTVLDQSTANAIKELPSLLLQIKNTLAAITYNSTSTPCPSVSSDDGHIVTQTQMIALGGSDVQVEKKTL</sequence>
<dbReference type="GO" id="GO:0005634">
    <property type="term" value="C:nucleus"/>
    <property type="evidence" value="ECO:0007669"/>
    <property type="project" value="UniProtKB-SubCell"/>
</dbReference>
<dbReference type="InterPro" id="IPR013961">
    <property type="entry name" value="RAI1"/>
</dbReference>
<organism evidence="7 8">
    <name type="scientific">Knipowitschia caucasica</name>
    <name type="common">Caucasian dwarf goby</name>
    <name type="synonym">Pomatoschistus caucasicus</name>
    <dbReference type="NCBI Taxonomy" id="637954"/>
    <lineage>
        <taxon>Eukaryota</taxon>
        <taxon>Metazoa</taxon>
        <taxon>Chordata</taxon>
        <taxon>Craniata</taxon>
        <taxon>Vertebrata</taxon>
        <taxon>Euteleostomi</taxon>
        <taxon>Actinopterygii</taxon>
        <taxon>Neopterygii</taxon>
        <taxon>Teleostei</taxon>
        <taxon>Neoteleostei</taxon>
        <taxon>Acanthomorphata</taxon>
        <taxon>Gobiaria</taxon>
        <taxon>Gobiiformes</taxon>
        <taxon>Gobioidei</taxon>
        <taxon>Gobiidae</taxon>
        <taxon>Gobiinae</taxon>
        <taxon>Knipowitschia</taxon>
    </lineage>
</organism>
<keyword evidence="5" id="KW-0460">Magnesium</keyword>
<accession>A0AAV2KEE6</accession>
<name>A0AAV2KEE6_KNICA</name>
<dbReference type="PANTHER" id="PTHR12395:SF9">
    <property type="entry name" value="DECAPPING AND EXORIBONUCLEASE PROTEIN"/>
    <property type="match status" value="1"/>
</dbReference>
<evidence type="ECO:0000256" key="5">
    <source>
        <dbReference type="RuleBase" id="RU367113"/>
    </source>
</evidence>
<keyword evidence="5" id="KW-0479">Metal-binding</keyword>
<feature type="domain" description="RAI1-like" evidence="6">
    <location>
        <begin position="20"/>
        <end position="255"/>
    </location>
</feature>
<keyword evidence="5" id="KW-0694">RNA-binding</keyword>
<keyword evidence="5" id="KW-0547">Nucleotide-binding</keyword>
<evidence type="ECO:0000256" key="4">
    <source>
        <dbReference type="ARBA" id="ARBA00049418"/>
    </source>
</evidence>
<evidence type="ECO:0000256" key="1">
    <source>
        <dbReference type="ARBA" id="ARBA00006562"/>
    </source>
</evidence>
<dbReference type="InterPro" id="IPR039039">
    <property type="entry name" value="RAI1-like_fam"/>
</dbReference>
<keyword evidence="5" id="KW-0539">Nucleus</keyword>
<comment type="catalytic activity">
    <reaction evidence="4">
        <text>a 5'-end NAD(+)-phospho-ribonucleoside in snoRNA + H2O = a 5'-end phospho-ribonucleoside in snoRNA + NAD(+) + H(+)</text>
        <dbReference type="Rhea" id="RHEA:60892"/>
        <dbReference type="Rhea" id="RHEA-COMP:15699"/>
        <dbReference type="Rhea" id="RHEA-COMP:15700"/>
        <dbReference type="ChEBI" id="CHEBI:15377"/>
        <dbReference type="ChEBI" id="CHEBI:15378"/>
        <dbReference type="ChEBI" id="CHEBI:57540"/>
        <dbReference type="ChEBI" id="CHEBI:138282"/>
        <dbReference type="ChEBI" id="CHEBI:144029"/>
    </reaction>
    <physiologicalReaction direction="left-to-right" evidence="4">
        <dbReference type="Rhea" id="RHEA:60893"/>
    </physiologicalReaction>
</comment>
<dbReference type="AlphaFoldDB" id="A0AAV2KEE6"/>
<evidence type="ECO:0000313" key="7">
    <source>
        <dbReference type="EMBL" id="CAL1588358.1"/>
    </source>
</evidence>
<dbReference type="GO" id="GO:0000166">
    <property type="term" value="F:nucleotide binding"/>
    <property type="evidence" value="ECO:0007669"/>
    <property type="project" value="UniProtKB-KW"/>
</dbReference>
<keyword evidence="5" id="KW-0540">Nuclease</keyword>
<evidence type="ECO:0000259" key="6">
    <source>
        <dbReference type="Pfam" id="PF08652"/>
    </source>
</evidence>